<name>A0A0A0JHD4_9MICO</name>
<reference evidence="2 3" key="1">
    <citation type="submission" date="2013-08" db="EMBL/GenBank/DDBJ databases">
        <title>The genome sequence of Knoellia sinensis.</title>
        <authorList>
            <person name="Zhu W."/>
            <person name="Wang G."/>
        </authorList>
    </citation>
    <scope>NUCLEOTIDE SEQUENCE [LARGE SCALE GENOMIC DNA]</scope>
    <source>
        <strain evidence="2 3">KCTC 19936</strain>
    </source>
</reference>
<protein>
    <recommendedName>
        <fullName evidence="4">DUF541 domain-containing protein</fullName>
    </recommendedName>
</protein>
<sequence>MASMTDHVEVTGTGAHHVVPDLVIVRARVQCEARDVATALAESSSRTEAALQAAADHGIEPRDRRTDDVGIHPRHDQNGRKVIGYTAYQAFRLTVRETGRVGDLLKALAGAAGDALGVDGIEMSAEHTLAHLGAAREAAFADARARAEQYAALAGAQLGPVIHIREGVPETGAPRPMMARSADFAGSMPVEGGTQAITATVAVRWALA</sequence>
<dbReference type="Gene3D" id="3.30.110.170">
    <property type="entry name" value="Protein of unknown function (DUF541), domain 1"/>
    <property type="match status" value="1"/>
</dbReference>
<dbReference type="EMBL" id="AVPJ01000001">
    <property type="protein sequence ID" value="KGN35036.1"/>
    <property type="molecule type" value="Genomic_DNA"/>
</dbReference>
<evidence type="ECO:0000256" key="1">
    <source>
        <dbReference type="SAM" id="MobiDB-lite"/>
    </source>
</evidence>
<dbReference type="InterPro" id="IPR052022">
    <property type="entry name" value="26kDa_periplasmic_antigen"/>
</dbReference>
<dbReference type="PANTHER" id="PTHR34387:SF1">
    <property type="entry name" value="PERIPLASMIC IMMUNOGENIC PROTEIN"/>
    <property type="match status" value="1"/>
</dbReference>
<dbReference type="InterPro" id="IPR007497">
    <property type="entry name" value="SIMPL/DUF541"/>
</dbReference>
<accession>A0A0A0JHD4</accession>
<dbReference type="Gene3D" id="3.30.70.2970">
    <property type="entry name" value="Protein of unknown function (DUF541), domain 2"/>
    <property type="match status" value="1"/>
</dbReference>
<evidence type="ECO:0008006" key="4">
    <source>
        <dbReference type="Google" id="ProtNLM"/>
    </source>
</evidence>
<gene>
    <name evidence="2" type="ORF">N802_01890</name>
</gene>
<dbReference type="Proteomes" id="UP000030002">
    <property type="component" value="Unassembled WGS sequence"/>
</dbReference>
<comment type="caution">
    <text evidence="2">The sequence shown here is derived from an EMBL/GenBank/DDBJ whole genome shotgun (WGS) entry which is preliminary data.</text>
</comment>
<evidence type="ECO:0000313" key="2">
    <source>
        <dbReference type="EMBL" id="KGN35036.1"/>
    </source>
</evidence>
<dbReference type="STRING" id="1385520.N802_01890"/>
<feature type="compositionally biased region" description="Basic and acidic residues" evidence="1">
    <location>
        <begin position="57"/>
        <end position="76"/>
    </location>
</feature>
<feature type="region of interest" description="Disordered" evidence="1">
    <location>
        <begin position="54"/>
        <end position="76"/>
    </location>
</feature>
<dbReference type="eggNOG" id="COG2968">
    <property type="taxonomic scope" value="Bacteria"/>
</dbReference>
<dbReference type="PANTHER" id="PTHR34387">
    <property type="entry name" value="SLR1258 PROTEIN"/>
    <property type="match status" value="1"/>
</dbReference>
<evidence type="ECO:0000313" key="3">
    <source>
        <dbReference type="Proteomes" id="UP000030002"/>
    </source>
</evidence>
<proteinExistence type="predicted"/>
<dbReference type="Pfam" id="PF04402">
    <property type="entry name" value="SIMPL"/>
    <property type="match status" value="1"/>
</dbReference>
<organism evidence="2 3">
    <name type="scientific">Knoellia sinensis KCTC 19936</name>
    <dbReference type="NCBI Taxonomy" id="1385520"/>
    <lineage>
        <taxon>Bacteria</taxon>
        <taxon>Bacillati</taxon>
        <taxon>Actinomycetota</taxon>
        <taxon>Actinomycetes</taxon>
        <taxon>Micrococcales</taxon>
        <taxon>Intrasporangiaceae</taxon>
        <taxon>Knoellia</taxon>
    </lineage>
</organism>
<dbReference type="GO" id="GO:0006974">
    <property type="term" value="P:DNA damage response"/>
    <property type="evidence" value="ECO:0007669"/>
    <property type="project" value="TreeGrafter"/>
</dbReference>
<dbReference type="AlphaFoldDB" id="A0A0A0JHD4"/>
<keyword evidence="3" id="KW-1185">Reference proteome</keyword>